<evidence type="ECO:0000256" key="2">
    <source>
        <dbReference type="ARBA" id="ARBA00022679"/>
    </source>
</evidence>
<dbReference type="GO" id="GO:0140951">
    <property type="term" value="F:histone H3K27 trimethyltransferase activity"/>
    <property type="evidence" value="ECO:0007669"/>
    <property type="project" value="UniProtKB-EC"/>
</dbReference>
<feature type="compositionally biased region" description="Polar residues" evidence="7">
    <location>
        <begin position="282"/>
        <end position="301"/>
    </location>
</feature>
<feature type="compositionally biased region" description="Basic and acidic residues" evidence="7">
    <location>
        <begin position="520"/>
        <end position="531"/>
    </location>
</feature>
<accession>A0A3M7H8J0</accession>
<protein>
    <recommendedName>
        <fullName evidence="12">SET domain-containing protein</fullName>
    </recommendedName>
</protein>
<feature type="compositionally biased region" description="Basic and acidic residues" evidence="7">
    <location>
        <begin position="563"/>
        <end position="574"/>
    </location>
</feature>
<feature type="compositionally biased region" description="Polar residues" evidence="7">
    <location>
        <begin position="313"/>
        <end position="328"/>
    </location>
</feature>
<feature type="compositionally biased region" description="Basic and acidic residues" evidence="7">
    <location>
        <begin position="72"/>
        <end position="83"/>
    </location>
</feature>
<evidence type="ECO:0000256" key="1">
    <source>
        <dbReference type="ARBA" id="ARBA00022603"/>
    </source>
</evidence>
<evidence type="ECO:0000259" key="8">
    <source>
        <dbReference type="PROSITE" id="PS50280"/>
    </source>
</evidence>
<keyword evidence="1" id="KW-0489">Methyltransferase</keyword>
<reference evidence="10 11" key="1">
    <citation type="journal article" date="2018" name="BMC Genomics">
        <title>Genomic evidence for intraspecific hybridization in a clonal and extremely halotolerant yeast.</title>
        <authorList>
            <person name="Gostincar C."/>
            <person name="Stajich J.E."/>
            <person name="Zupancic J."/>
            <person name="Zalar P."/>
            <person name="Gunde-Cimerman N."/>
        </authorList>
    </citation>
    <scope>NUCLEOTIDE SEQUENCE [LARGE SCALE GENOMIC DNA]</scope>
    <source>
        <strain evidence="10 11">EXF-562</strain>
    </source>
</reference>
<dbReference type="PANTHER" id="PTHR45747">
    <property type="entry name" value="HISTONE-LYSINE N-METHYLTRANSFERASE E(Z)"/>
    <property type="match status" value="1"/>
</dbReference>
<comment type="catalytic activity">
    <reaction evidence="6">
        <text>L-lysyl(27)-[histone H3] + 3 S-adenosyl-L-methionine = N(6),N(6),N(6)-trimethyl-L-lysyl(27)-[histone H3] + 3 S-adenosyl-L-homocysteine + 3 H(+)</text>
        <dbReference type="Rhea" id="RHEA:60292"/>
        <dbReference type="Rhea" id="RHEA-COMP:15535"/>
        <dbReference type="Rhea" id="RHEA-COMP:15548"/>
        <dbReference type="ChEBI" id="CHEBI:15378"/>
        <dbReference type="ChEBI" id="CHEBI:29969"/>
        <dbReference type="ChEBI" id="CHEBI:57856"/>
        <dbReference type="ChEBI" id="CHEBI:59789"/>
        <dbReference type="ChEBI" id="CHEBI:61961"/>
        <dbReference type="EC" id="2.1.1.356"/>
    </reaction>
</comment>
<feature type="compositionally biased region" description="Basic and acidic residues" evidence="7">
    <location>
        <begin position="693"/>
        <end position="705"/>
    </location>
</feature>
<keyword evidence="4" id="KW-0805">Transcription regulation</keyword>
<name>A0A3M7H8J0_HORWE</name>
<dbReference type="PANTHER" id="PTHR45747:SF4">
    <property type="entry name" value="HISTONE-LYSINE N-METHYLTRANSFERASE E(Z)"/>
    <property type="match status" value="1"/>
</dbReference>
<dbReference type="Gene3D" id="2.170.270.10">
    <property type="entry name" value="SET domain"/>
    <property type="match status" value="1"/>
</dbReference>
<feature type="domain" description="SET" evidence="8">
    <location>
        <begin position="1214"/>
        <end position="1331"/>
    </location>
</feature>
<dbReference type="InterPro" id="IPR046341">
    <property type="entry name" value="SET_dom_sf"/>
</dbReference>
<feature type="compositionally biased region" description="Basic and acidic residues" evidence="7">
    <location>
        <begin position="427"/>
        <end position="437"/>
    </location>
</feature>
<feature type="compositionally biased region" description="Polar residues" evidence="7">
    <location>
        <begin position="202"/>
        <end position="212"/>
    </location>
</feature>
<evidence type="ECO:0000256" key="3">
    <source>
        <dbReference type="ARBA" id="ARBA00022691"/>
    </source>
</evidence>
<feature type="domain" description="CXC" evidence="9">
    <location>
        <begin position="1083"/>
        <end position="1199"/>
    </location>
</feature>
<dbReference type="PROSITE" id="PS50280">
    <property type="entry name" value="SET"/>
    <property type="match status" value="1"/>
</dbReference>
<feature type="region of interest" description="Disordered" evidence="7">
    <location>
        <begin position="35"/>
        <end position="363"/>
    </location>
</feature>
<dbReference type="SUPFAM" id="SSF82199">
    <property type="entry name" value="SET domain"/>
    <property type="match status" value="1"/>
</dbReference>
<dbReference type="GO" id="GO:0031507">
    <property type="term" value="P:heterochromatin formation"/>
    <property type="evidence" value="ECO:0007669"/>
    <property type="project" value="TreeGrafter"/>
</dbReference>
<proteinExistence type="predicted"/>
<organism evidence="10 11">
    <name type="scientific">Hortaea werneckii</name>
    <name type="common">Black yeast</name>
    <name type="synonym">Cladosporium werneckii</name>
    <dbReference type="NCBI Taxonomy" id="91943"/>
    <lineage>
        <taxon>Eukaryota</taxon>
        <taxon>Fungi</taxon>
        <taxon>Dikarya</taxon>
        <taxon>Ascomycota</taxon>
        <taxon>Pezizomycotina</taxon>
        <taxon>Dothideomycetes</taxon>
        <taxon>Dothideomycetidae</taxon>
        <taxon>Mycosphaerellales</taxon>
        <taxon>Teratosphaeriaceae</taxon>
        <taxon>Hortaea</taxon>
    </lineage>
</organism>
<dbReference type="InterPro" id="IPR001214">
    <property type="entry name" value="SET_dom"/>
</dbReference>
<evidence type="ECO:0000313" key="11">
    <source>
        <dbReference type="Proteomes" id="UP000280598"/>
    </source>
</evidence>
<feature type="compositionally biased region" description="Low complexity" evidence="7">
    <location>
        <begin position="229"/>
        <end position="246"/>
    </location>
</feature>
<feature type="compositionally biased region" description="Basic and acidic residues" evidence="7">
    <location>
        <begin position="269"/>
        <end position="278"/>
    </location>
</feature>
<feature type="compositionally biased region" description="Polar residues" evidence="7">
    <location>
        <begin position="442"/>
        <end position="452"/>
    </location>
</feature>
<evidence type="ECO:0000259" key="9">
    <source>
        <dbReference type="PROSITE" id="PS51633"/>
    </source>
</evidence>
<dbReference type="InterPro" id="IPR045318">
    <property type="entry name" value="EZH1/2-like"/>
</dbReference>
<feature type="region of interest" description="Disordered" evidence="7">
    <location>
        <begin position="1370"/>
        <end position="1519"/>
    </location>
</feature>
<evidence type="ECO:0000256" key="4">
    <source>
        <dbReference type="ARBA" id="ARBA00023015"/>
    </source>
</evidence>
<dbReference type="EMBL" id="QWIS01000072">
    <property type="protein sequence ID" value="RMZ09603.1"/>
    <property type="molecule type" value="Genomic_DNA"/>
</dbReference>
<feature type="compositionally biased region" description="Basic and acidic residues" evidence="7">
    <location>
        <begin position="628"/>
        <end position="637"/>
    </location>
</feature>
<evidence type="ECO:0000313" key="10">
    <source>
        <dbReference type="EMBL" id="RMZ09603.1"/>
    </source>
</evidence>
<feature type="region of interest" description="Disordered" evidence="7">
    <location>
        <begin position="682"/>
        <end position="707"/>
    </location>
</feature>
<evidence type="ECO:0008006" key="12">
    <source>
        <dbReference type="Google" id="ProtNLM"/>
    </source>
</evidence>
<feature type="compositionally biased region" description="Basic and acidic residues" evidence="7">
    <location>
        <begin position="381"/>
        <end position="396"/>
    </location>
</feature>
<dbReference type="InterPro" id="IPR041355">
    <property type="entry name" value="Pre-SET_CXC"/>
</dbReference>
<dbReference type="SMART" id="SM00317">
    <property type="entry name" value="SET"/>
    <property type="match status" value="1"/>
</dbReference>
<feature type="compositionally biased region" description="Polar residues" evidence="7">
    <location>
        <begin position="132"/>
        <end position="164"/>
    </location>
</feature>
<dbReference type="PROSITE" id="PS51633">
    <property type="entry name" value="CXC"/>
    <property type="match status" value="1"/>
</dbReference>
<feature type="compositionally biased region" description="Basic and acidic residues" evidence="7">
    <location>
        <begin position="251"/>
        <end position="262"/>
    </location>
</feature>
<feature type="compositionally biased region" description="Basic residues" evidence="7">
    <location>
        <begin position="1490"/>
        <end position="1502"/>
    </location>
</feature>
<keyword evidence="5" id="KW-0804">Transcription</keyword>
<evidence type="ECO:0000256" key="7">
    <source>
        <dbReference type="SAM" id="MobiDB-lite"/>
    </source>
</evidence>
<feature type="compositionally biased region" description="Acidic residues" evidence="7">
    <location>
        <begin position="1459"/>
        <end position="1486"/>
    </location>
</feature>
<feature type="compositionally biased region" description="Polar residues" evidence="7">
    <location>
        <begin position="541"/>
        <end position="552"/>
    </location>
</feature>
<dbReference type="Proteomes" id="UP000280598">
    <property type="component" value="Unassembled WGS sequence"/>
</dbReference>
<keyword evidence="3" id="KW-0949">S-adenosyl-L-methionine</keyword>
<keyword evidence="2" id="KW-0808">Transferase</keyword>
<feature type="compositionally biased region" description="Low complexity" evidence="7">
    <location>
        <begin position="173"/>
        <end position="187"/>
    </location>
</feature>
<evidence type="ECO:0000256" key="5">
    <source>
        <dbReference type="ARBA" id="ARBA00023163"/>
    </source>
</evidence>
<feature type="compositionally biased region" description="Basic and acidic residues" evidence="7">
    <location>
        <begin position="350"/>
        <end position="362"/>
    </location>
</feature>
<dbReference type="GO" id="GO:0003682">
    <property type="term" value="F:chromatin binding"/>
    <property type="evidence" value="ECO:0007669"/>
    <property type="project" value="TreeGrafter"/>
</dbReference>
<gene>
    <name evidence="10" type="ORF">D0860_04177</name>
</gene>
<sequence>MRVLHIYHPDVRTRSVKLDEAKREEIRERAAAIAPLTAKPQGPKLHSLQFQNCPNPRGFQSGRMAPQVVIDLSKEDGVDDPPRKTRAPRSSGPNPSKPKVDRVNSGVNEMRPSYRSTSLDRRQKRPTFGDWSASNSRTAPKSQESLSGSAAKLSTKQSSGYSRQNDTDRASFNSNSQTINASSSSKNVNSLLGPASDRRKPSLSTARSSNGVSPAYSKPNGAAAGSIAGSCNPGGVNNSPSNSPRVGYKRPHAEGELSTLERLKRRKLESRAEREAGRRAANTNIAGSSLQRKGGQQQNAFGSLGTRKAAASTPRQNAPFQPKITSSVIDLLSDEEGENGAGEDLFLSKPKLDAESNSKADDESFEYPDTLFFDDVNRIVREDQERKRNVSDRKLDASAFRTAARDPPVQDARSDLPLEAINTSDTQEMRHSREGLRKGQHSNDMTRSIDASSNDKHTPINALAPTSPMPDEDGFPTTSRKGEKLQKTSTPPTLDFRESTQLATKPNKRASETFSNGAAFRERGSEPDRSSKSSARPVFQQPKSRVTGSFTRDSPEPPTNNQSEDHPRQKDAGSKKSKAHQNVLDRRGGEPKQVSLSNEEASNFEKSETSAGTARAVSLSAQSKVTSSRKDAARQELHITGSPQKPVAPGKKSETLDLGPEAEIKSRPPALVASIGDTFKKADAGDASGAKDGAMERSKTKDLSKGSESLVLPPLAGKSDQAFASLSAAKQVEIIVGRYMDEVRIENEYWNKAWLRRARCSKANAQQSADVSAAKPYSFAKLKPIPLIQADKKSRNPGAVKLLVEKSIPGGKPMKVPFIVQPNIIEPHDDMPSYSHFVNIKSNFLAPNVTTLQHWPYFGDDFDYSEDAKGLKEQYSFDMDQRSTKLLRLAQAQKYEHYAEDALRELGIGWSDILRYLLEVSPDVGSDPAAIEALKRRSESTSEDFCRAHTRTAQVLSSLPASTPESLAKAALTCYHFHNLAWFSLWHIARKHQFKSLPGQQHAEQTSLDDATCRICFRFACPYHGEIEELEDSDEEADSDTKKAITTDIINPPAVNNRKRVGFNPAPDGLPHAVIEPLSRKDPKQASYWEKGFKHKADERGPFYPCHHPGKTCEGAECSCFENLVPCEKTCSCSADCARRFKGCSCSTERLKKGQRLMCYEDERCVCYSLGRECDPDLCGSCGVLEVLDPVNREREDPMHGRCRNACIQFGRPAQTLLGQSGIHGFGLYAGQTIRQHDFVGEYKGEIITKEEAERRGAVYEKQQLSYLFTLNAFQEIDSTYFGNNIRFINHAGNGKNNLYPRIFMVNTVHRIALFADKTIQKGEELLFDYGPKFPDEQLGGKKAYQPRVRNSNMVHDFWEVEVERDATGYRRARKAAKPTGKGRARKTDAGSGEKQPKQQRGPPPGAGGRPRKNASTEDADAPSLEPDERLSAGDRLAAFNVAVEPAGEEMGLDAVNGADDEDEFEPETSADSTSDDGDEQEDEDPGPARRSRRGRRLKVRRPRDSAFGVIFPRVPERR</sequence>
<feature type="compositionally biased region" description="Basic residues" evidence="7">
    <location>
        <begin position="1371"/>
        <end position="1385"/>
    </location>
</feature>
<dbReference type="InterPro" id="IPR026489">
    <property type="entry name" value="CXC_dom"/>
</dbReference>
<comment type="caution">
    <text evidence="10">The sequence shown here is derived from an EMBL/GenBank/DDBJ whole genome shotgun (WGS) entry which is preliminary data.</text>
</comment>
<dbReference type="Pfam" id="PF00856">
    <property type="entry name" value="SET"/>
    <property type="match status" value="1"/>
</dbReference>
<dbReference type="Pfam" id="PF18264">
    <property type="entry name" value="preSET_CXC"/>
    <property type="match status" value="1"/>
</dbReference>
<dbReference type="GO" id="GO:0032259">
    <property type="term" value="P:methylation"/>
    <property type="evidence" value="ECO:0007669"/>
    <property type="project" value="UniProtKB-KW"/>
</dbReference>
<evidence type="ECO:0000256" key="6">
    <source>
        <dbReference type="ARBA" id="ARBA00048568"/>
    </source>
</evidence>
<dbReference type="GO" id="GO:0005634">
    <property type="term" value="C:nucleus"/>
    <property type="evidence" value="ECO:0007669"/>
    <property type="project" value="TreeGrafter"/>
</dbReference>
<dbReference type="VEuPathDB" id="FungiDB:BTJ68_07822"/>
<feature type="region of interest" description="Disordered" evidence="7">
    <location>
        <begin position="381"/>
        <end position="670"/>
    </location>
</feature>